<proteinExistence type="predicted"/>
<keyword evidence="1" id="KW-0472">Membrane</keyword>
<name>A0A1I3K909_9SPHI</name>
<keyword evidence="1" id="KW-0812">Transmembrane</keyword>
<keyword evidence="3" id="KW-1185">Reference proteome</keyword>
<evidence type="ECO:0000313" key="2">
    <source>
        <dbReference type="EMBL" id="SFI68788.1"/>
    </source>
</evidence>
<dbReference type="AlphaFoldDB" id="A0A1I3K909"/>
<accession>A0A1I3K909</accession>
<evidence type="ECO:0000313" key="3">
    <source>
        <dbReference type="Proteomes" id="UP000198670"/>
    </source>
</evidence>
<dbReference type="Proteomes" id="UP000198670">
    <property type="component" value="Unassembled WGS sequence"/>
</dbReference>
<dbReference type="STRING" id="1477437.SAMN05444682_105122"/>
<feature type="transmembrane region" description="Helical" evidence="1">
    <location>
        <begin position="32"/>
        <end position="56"/>
    </location>
</feature>
<keyword evidence="1" id="KW-1133">Transmembrane helix</keyword>
<gene>
    <name evidence="2" type="ORF">SAMN05444682_105122</name>
</gene>
<dbReference type="OrthoDB" id="713823at2"/>
<dbReference type="EMBL" id="FOQO01000005">
    <property type="protein sequence ID" value="SFI68788.1"/>
    <property type="molecule type" value="Genomic_DNA"/>
</dbReference>
<reference evidence="2 3" key="1">
    <citation type="submission" date="2016-10" db="EMBL/GenBank/DDBJ databases">
        <authorList>
            <person name="de Groot N.N."/>
        </authorList>
    </citation>
    <scope>NUCLEOTIDE SEQUENCE [LARGE SCALE GENOMIC DNA]</scope>
    <source>
        <strain evidence="2 3">RK1</strain>
    </source>
</reference>
<dbReference type="RefSeq" id="WP_090626775.1">
    <property type="nucleotide sequence ID" value="NZ_FOQO01000005.1"/>
</dbReference>
<sequence length="76" mass="8614">MNKYVQRGILGASLGVALCILGLFLMGREASVYKWVLASGVIVFGIGFLTLLYGLIRKIERRSILEDRRERQQNNE</sequence>
<protein>
    <submittedName>
        <fullName evidence="2">Uncharacterized protein</fullName>
    </submittedName>
</protein>
<feature type="transmembrane region" description="Helical" evidence="1">
    <location>
        <begin position="7"/>
        <end position="26"/>
    </location>
</feature>
<evidence type="ECO:0000256" key="1">
    <source>
        <dbReference type="SAM" id="Phobius"/>
    </source>
</evidence>
<organism evidence="2 3">
    <name type="scientific">Parapedobacter indicus</name>
    <dbReference type="NCBI Taxonomy" id="1477437"/>
    <lineage>
        <taxon>Bacteria</taxon>
        <taxon>Pseudomonadati</taxon>
        <taxon>Bacteroidota</taxon>
        <taxon>Sphingobacteriia</taxon>
        <taxon>Sphingobacteriales</taxon>
        <taxon>Sphingobacteriaceae</taxon>
        <taxon>Parapedobacter</taxon>
    </lineage>
</organism>